<dbReference type="InterPro" id="IPR003439">
    <property type="entry name" value="ABC_transporter-like_ATP-bd"/>
</dbReference>
<proteinExistence type="predicted"/>
<keyword evidence="7" id="KW-1185">Reference proteome</keyword>
<dbReference type="EMBL" id="JXSQ01000049">
    <property type="protein sequence ID" value="KIP51293.1"/>
    <property type="molecule type" value="Genomic_DNA"/>
</dbReference>
<dbReference type="Gene3D" id="2.40.50.100">
    <property type="match status" value="1"/>
</dbReference>
<dbReference type="Pfam" id="PF08402">
    <property type="entry name" value="TOBE_2"/>
    <property type="match status" value="1"/>
</dbReference>
<dbReference type="PANTHER" id="PTHR42781">
    <property type="entry name" value="SPERMIDINE/PUTRESCINE IMPORT ATP-BINDING PROTEIN POTA"/>
    <property type="match status" value="1"/>
</dbReference>
<evidence type="ECO:0000259" key="5">
    <source>
        <dbReference type="PROSITE" id="PS50893"/>
    </source>
</evidence>
<dbReference type="SUPFAM" id="SSF52540">
    <property type="entry name" value="P-loop containing nucleoside triphosphate hydrolases"/>
    <property type="match status" value="1"/>
</dbReference>
<dbReference type="InterPro" id="IPR017871">
    <property type="entry name" value="ABC_transporter-like_CS"/>
</dbReference>
<dbReference type="GO" id="GO:0016887">
    <property type="term" value="F:ATP hydrolysis activity"/>
    <property type="evidence" value="ECO:0007669"/>
    <property type="project" value="InterPro"/>
</dbReference>
<dbReference type="GO" id="GO:0005524">
    <property type="term" value="F:ATP binding"/>
    <property type="evidence" value="ECO:0007669"/>
    <property type="project" value="UniProtKB-KW"/>
</dbReference>
<organism evidence="6 7">
    <name type="scientific">Leucobacter komagatae</name>
    <dbReference type="NCBI Taxonomy" id="55969"/>
    <lineage>
        <taxon>Bacteria</taxon>
        <taxon>Bacillati</taxon>
        <taxon>Actinomycetota</taxon>
        <taxon>Actinomycetes</taxon>
        <taxon>Micrococcales</taxon>
        <taxon>Microbacteriaceae</taxon>
        <taxon>Leucobacter</taxon>
    </lineage>
</organism>
<evidence type="ECO:0000256" key="3">
    <source>
        <dbReference type="ARBA" id="ARBA00022840"/>
    </source>
</evidence>
<gene>
    <name evidence="6" type="ORF">SD72_16315</name>
</gene>
<dbReference type="PANTHER" id="PTHR42781:SF4">
    <property type="entry name" value="SPERMIDINE_PUTRESCINE IMPORT ATP-BINDING PROTEIN POTA"/>
    <property type="match status" value="1"/>
</dbReference>
<dbReference type="InterPro" id="IPR003593">
    <property type="entry name" value="AAA+_ATPase"/>
</dbReference>
<dbReference type="Gene3D" id="3.40.50.300">
    <property type="entry name" value="P-loop containing nucleotide triphosphate hydrolases"/>
    <property type="match status" value="1"/>
</dbReference>
<evidence type="ECO:0000256" key="4">
    <source>
        <dbReference type="ARBA" id="ARBA00066388"/>
    </source>
</evidence>
<evidence type="ECO:0000256" key="1">
    <source>
        <dbReference type="ARBA" id="ARBA00022448"/>
    </source>
</evidence>
<name>A0A0D0IP20_9MICO</name>
<dbReference type="GO" id="GO:0015418">
    <property type="term" value="F:ABC-type quaternary ammonium compound transporting activity"/>
    <property type="evidence" value="ECO:0007669"/>
    <property type="project" value="UniProtKB-EC"/>
</dbReference>
<dbReference type="InterPro" id="IPR050093">
    <property type="entry name" value="ABC_SmlMolc_Importer"/>
</dbReference>
<dbReference type="InterPro" id="IPR027417">
    <property type="entry name" value="P-loop_NTPase"/>
</dbReference>
<evidence type="ECO:0000313" key="7">
    <source>
        <dbReference type="Proteomes" id="UP000032120"/>
    </source>
</evidence>
<comment type="caution">
    <text evidence="6">The sequence shown here is derived from an EMBL/GenBank/DDBJ whole genome shotgun (WGS) entry which is preliminary data.</text>
</comment>
<dbReference type="SUPFAM" id="SSF50331">
    <property type="entry name" value="MOP-like"/>
    <property type="match status" value="1"/>
</dbReference>
<dbReference type="SMART" id="SM00382">
    <property type="entry name" value="AAA"/>
    <property type="match status" value="1"/>
</dbReference>
<sequence>MTLHQVSVDYGRTRVLHGVDLAVSPGELIALLGPSGSGKTTVIRTVAGFIVPSEGVIRLHGSDLDGRAVYKRQIGMVFQSYALFPHMSVRDNIAFPLRIQRKSANHTRARVDELIDLVQLNGHADKRPSGLSGGQQQRVALARALAMDPELLLLDEPLSNLDANLRKQVGEEIRRLQLQTGTTTIMVTHDRQEAFGMADRIAVLQGGRIEQLDTPSAIYRRPSSLFMATFAGDGNLFPVTQANSTGGHTVVETSVGAFESIMQIEDPRTVLVRPEDVQIVERFAGIESRVRSTFYYGATLEVELEIGESTVHATTAGTRADQISAGDVVGIRVAPQDVILLPGEPS</sequence>
<accession>A0A0D0IP20</accession>
<keyword evidence="1" id="KW-0813">Transport</keyword>
<protein>
    <recommendedName>
        <fullName evidence="4">ABC-type quaternary amine transporter</fullName>
        <ecNumber evidence="4">7.6.2.9</ecNumber>
    </recommendedName>
</protein>
<dbReference type="PROSITE" id="PS00211">
    <property type="entry name" value="ABC_TRANSPORTER_1"/>
    <property type="match status" value="1"/>
</dbReference>
<evidence type="ECO:0000256" key="2">
    <source>
        <dbReference type="ARBA" id="ARBA00022741"/>
    </source>
</evidence>
<keyword evidence="2" id="KW-0547">Nucleotide-binding</keyword>
<keyword evidence="3" id="KW-0067">ATP-binding</keyword>
<dbReference type="PROSITE" id="PS50893">
    <property type="entry name" value="ABC_TRANSPORTER_2"/>
    <property type="match status" value="1"/>
</dbReference>
<reference evidence="6 7" key="1">
    <citation type="submission" date="2015-01" db="EMBL/GenBank/DDBJ databases">
        <title>Draft genome sequence of Leucobacter komagatae strain VKM ST2845.</title>
        <authorList>
            <person name="Karlyshev A.V."/>
            <person name="Kudryashova E.B."/>
        </authorList>
    </citation>
    <scope>NUCLEOTIDE SEQUENCE [LARGE SCALE GENOMIC DNA]</scope>
    <source>
        <strain evidence="6 7">VKM ST2845</strain>
    </source>
</reference>
<dbReference type="Pfam" id="PF00005">
    <property type="entry name" value="ABC_tran"/>
    <property type="match status" value="1"/>
</dbReference>
<dbReference type="EC" id="7.6.2.9" evidence="4"/>
<dbReference type="InterPro" id="IPR013611">
    <property type="entry name" value="Transp-assoc_OB_typ2"/>
</dbReference>
<dbReference type="GO" id="GO:0043190">
    <property type="term" value="C:ATP-binding cassette (ABC) transporter complex"/>
    <property type="evidence" value="ECO:0007669"/>
    <property type="project" value="InterPro"/>
</dbReference>
<dbReference type="Proteomes" id="UP000032120">
    <property type="component" value="Unassembled WGS sequence"/>
</dbReference>
<evidence type="ECO:0000313" key="6">
    <source>
        <dbReference type="EMBL" id="KIP51293.1"/>
    </source>
</evidence>
<dbReference type="InterPro" id="IPR008995">
    <property type="entry name" value="Mo/tungstate-bd_C_term_dom"/>
</dbReference>
<feature type="domain" description="ABC transporter" evidence="5">
    <location>
        <begin position="1"/>
        <end position="231"/>
    </location>
</feature>
<dbReference type="FunFam" id="3.40.50.300:FF:000425">
    <property type="entry name" value="Probable ABC transporter, ATP-binding subunit"/>
    <property type="match status" value="1"/>
</dbReference>
<dbReference type="AlphaFoldDB" id="A0A0D0IP20"/>